<gene>
    <name evidence="6" type="ORF">NCTC11923_02493</name>
</gene>
<dbReference type="AlphaFoldDB" id="A0A3S4U3T0"/>
<dbReference type="PANTHER" id="PTHR22946:SF9">
    <property type="entry name" value="POLYKETIDE TRANSFERASE AF380"/>
    <property type="match status" value="1"/>
</dbReference>
<evidence type="ECO:0000313" key="6">
    <source>
        <dbReference type="EMBL" id="VEG75815.1"/>
    </source>
</evidence>
<feature type="domain" description="Peptidase S9 prolyl oligopeptidase catalytic" evidence="5">
    <location>
        <begin position="126"/>
        <end position="290"/>
    </location>
</feature>
<dbReference type="SUPFAM" id="SSF53474">
    <property type="entry name" value="alpha/beta-Hydrolases"/>
    <property type="match status" value="1"/>
</dbReference>
<dbReference type="Gene3D" id="3.40.50.1820">
    <property type="entry name" value="alpha/beta hydrolase"/>
    <property type="match status" value="1"/>
</dbReference>
<evidence type="ECO:0000313" key="7">
    <source>
        <dbReference type="Proteomes" id="UP000276899"/>
    </source>
</evidence>
<feature type="region of interest" description="Disordered" evidence="3">
    <location>
        <begin position="40"/>
        <end position="74"/>
    </location>
</feature>
<keyword evidence="4" id="KW-0812">Transmembrane</keyword>
<dbReference type="Proteomes" id="UP000276899">
    <property type="component" value="Chromosome"/>
</dbReference>
<dbReference type="InterPro" id="IPR050261">
    <property type="entry name" value="FrsA_esterase"/>
</dbReference>
<keyword evidence="4" id="KW-0472">Membrane</keyword>
<feature type="transmembrane region" description="Helical" evidence="4">
    <location>
        <begin position="21"/>
        <end position="40"/>
    </location>
</feature>
<dbReference type="GO" id="GO:0006508">
    <property type="term" value="P:proteolysis"/>
    <property type="evidence" value="ECO:0007669"/>
    <property type="project" value="InterPro"/>
</dbReference>
<feature type="compositionally biased region" description="Polar residues" evidence="3">
    <location>
        <begin position="50"/>
        <end position="60"/>
    </location>
</feature>
<dbReference type="InterPro" id="IPR029058">
    <property type="entry name" value="AB_hydrolase_fold"/>
</dbReference>
<organism evidence="6 7">
    <name type="scientific">Actinomyces slackii</name>
    <dbReference type="NCBI Taxonomy" id="52774"/>
    <lineage>
        <taxon>Bacteria</taxon>
        <taxon>Bacillati</taxon>
        <taxon>Actinomycetota</taxon>
        <taxon>Actinomycetes</taxon>
        <taxon>Actinomycetales</taxon>
        <taxon>Actinomycetaceae</taxon>
        <taxon>Actinomyces</taxon>
    </lineage>
</organism>
<sequence>MRAMGLKETSTITVPPTRSRGILVALIVFSMLIAACVPQSRPTNTDERPQGSTMTSSPSGTYAPGASGDQSAEAGDIPYTTEEITASSEGRTIWGRAYIPDTPGPHRLVIFAHELGTSHRTGEGYAEYFASRGIAYYVFDFPGGSISGSRSQGSTTEMSVLTEARDLEAVVHEAQGWSWVDQDRILLHGGSQGGLVAAVTATRIPDEIAGMVLAYPAFIIPDQLHSDFASLDDVPQTFRYIDWIDVGRIYAEDMWDYDVYSEIGAYSGPVLLLHGDRDTTVPASYSERAHEVYPNSTYEVVPGGGHEFFGDAFVTAVKDMDGFFADLDLYQH</sequence>
<reference evidence="6 7" key="1">
    <citation type="submission" date="2018-12" db="EMBL/GenBank/DDBJ databases">
        <authorList>
            <consortium name="Pathogen Informatics"/>
        </authorList>
    </citation>
    <scope>NUCLEOTIDE SEQUENCE [LARGE SCALE GENOMIC DNA]</scope>
    <source>
        <strain evidence="6 7">NCTC11923</strain>
    </source>
</reference>
<evidence type="ECO:0000259" key="5">
    <source>
        <dbReference type="Pfam" id="PF00326"/>
    </source>
</evidence>
<evidence type="ECO:0000256" key="2">
    <source>
        <dbReference type="ARBA" id="ARBA00022801"/>
    </source>
</evidence>
<dbReference type="GO" id="GO:0052689">
    <property type="term" value="F:carboxylic ester hydrolase activity"/>
    <property type="evidence" value="ECO:0007669"/>
    <property type="project" value="UniProtKB-ARBA"/>
</dbReference>
<dbReference type="EMBL" id="LR134363">
    <property type="protein sequence ID" value="VEG75815.1"/>
    <property type="molecule type" value="Genomic_DNA"/>
</dbReference>
<keyword evidence="4" id="KW-1133">Transmembrane helix</keyword>
<dbReference type="KEGG" id="asla:NCTC11923_02493"/>
<dbReference type="GO" id="GO:0008236">
    <property type="term" value="F:serine-type peptidase activity"/>
    <property type="evidence" value="ECO:0007669"/>
    <property type="project" value="InterPro"/>
</dbReference>
<proteinExistence type="inferred from homology"/>
<dbReference type="STRING" id="1278298.GCA_000428685_00967"/>
<name>A0A3S4U3T0_9ACTO</name>
<keyword evidence="7" id="KW-1185">Reference proteome</keyword>
<comment type="similarity">
    <text evidence="1">Belongs to the AB hydrolase superfamily.</text>
</comment>
<evidence type="ECO:0000256" key="3">
    <source>
        <dbReference type="SAM" id="MobiDB-lite"/>
    </source>
</evidence>
<protein>
    <submittedName>
        <fullName evidence="6">Predicted esterase</fullName>
    </submittedName>
</protein>
<dbReference type="RefSeq" id="WP_084500547.1">
    <property type="nucleotide sequence ID" value="NZ_CBCRWE010000027.1"/>
</dbReference>
<dbReference type="Pfam" id="PF00326">
    <property type="entry name" value="Peptidase_S9"/>
    <property type="match status" value="1"/>
</dbReference>
<evidence type="ECO:0000256" key="4">
    <source>
        <dbReference type="SAM" id="Phobius"/>
    </source>
</evidence>
<dbReference type="PANTHER" id="PTHR22946">
    <property type="entry name" value="DIENELACTONE HYDROLASE DOMAIN-CONTAINING PROTEIN-RELATED"/>
    <property type="match status" value="1"/>
</dbReference>
<dbReference type="InterPro" id="IPR001375">
    <property type="entry name" value="Peptidase_S9_cat"/>
</dbReference>
<evidence type="ECO:0000256" key="1">
    <source>
        <dbReference type="ARBA" id="ARBA00008645"/>
    </source>
</evidence>
<keyword evidence="2" id="KW-0378">Hydrolase</keyword>
<accession>A0A3S4U3T0</accession>